<dbReference type="InterPro" id="IPR000917">
    <property type="entry name" value="Sulfatase_N"/>
</dbReference>
<dbReference type="GO" id="GO:0005737">
    <property type="term" value="C:cytoplasm"/>
    <property type="evidence" value="ECO:0007669"/>
    <property type="project" value="TreeGrafter"/>
</dbReference>
<dbReference type="AlphaFoldDB" id="A0A9D1SN31"/>
<evidence type="ECO:0000313" key="5">
    <source>
        <dbReference type="EMBL" id="HIU68704.1"/>
    </source>
</evidence>
<dbReference type="GO" id="GO:0046872">
    <property type="term" value="F:metal ion binding"/>
    <property type="evidence" value="ECO:0007669"/>
    <property type="project" value="UniProtKB-KW"/>
</dbReference>
<feature type="domain" description="Sulfatase N-terminal" evidence="4">
    <location>
        <begin position="4"/>
        <end position="393"/>
    </location>
</feature>
<dbReference type="Gene3D" id="3.40.720.10">
    <property type="entry name" value="Alkaline Phosphatase, subunit A"/>
    <property type="match status" value="1"/>
</dbReference>
<reference evidence="5" key="2">
    <citation type="journal article" date="2021" name="PeerJ">
        <title>Extensive microbial diversity within the chicken gut microbiome revealed by metagenomics and culture.</title>
        <authorList>
            <person name="Gilroy R."/>
            <person name="Ravi A."/>
            <person name="Getino M."/>
            <person name="Pursley I."/>
            <person name="Horton D.L."/>
            <person name="Alikhan N.F."/>
            <person name="Baker D."/>
            <person name="Gharbi K."/>
            <person name="Hall N."/>
            <person name="Watson M."/>
            <person name="Adriaenssens E.M."/>
            <person name="Foster-Nyarko E."/>
            <person name="Jarju S."/>
            <person name="Secka A."/>
            <person name="Antonio M."/>
            <person name="Oren A."/>
            <person name="Chaudhuri R.R."/>
            <person name="La Ragione R."/>
            <person name="Hildebrand F."/>
            <person name="Pallen M.J."/>
        </authorList>
    </citation>
    <scope>NUCLEOTIDE SEQUENCE</scope>
    <source>
        <strain evidence="5">CHK176-6737</strain>
    </source>
</reference>
<dbReference type="Pfam" id="PF00884">
    <property type="entry name" value="Sulfatase"/>
    <property type="match status" value="1"/>
</dbReference>
<dbReference type="SUPFAM" id="SSF53649">
    <property type="entry name" value="Alkaline phosphatase-like"/>
    <property type="match status" value="1"/>
</dbReference>
<dbReference type="InterPro" id="IPR024607">
    <property type="entry name" value="Sulfatase_CS"/>
</dbReference>
<reference evidence="5" key="1">
    <citation type="submission" date="2020-10" db="EMBL/GenBank/DDBJ databases">
        <authorList>
            <person name="Gilroy R."/>
        </authorList>
    </citation>
    <scope>NUCLEOTIDE SEQUENCE</scope>
    <source>
        <strain evidence="5">CHK176-6737</strain>
    </source>
</reference>
<evidence type="ECO:0000256" key="2">
    <source>
        <dbReference type="ARBA" id="ARBA00022723"/>
    </source>
</evidence>
<evidence type="ECO:0000313" key="6">
    <source>
        <dbReference type="Proteomes" id="UP000824125"/>
    </source>
</evidence>
<dbReference type="PROSITE" id="PS00523">
    <property type="entry name" value="SULFATASE_1"/>
    <property type="match status" value="1"/>
</dbReference>
<evidence type="ECO:0000256" key="1">
    <source>
        <dbReference type="ARBA" id="ARBA00008779"/>
    </source>
</evidence>
<dbReference type="EMBL" id="DVNM01000012">
    <property type="protein sequence ID" value="HIU68704.1"/>
    <property type="molecule type" value="Genomic_DNA"/>
</dbReference>
<protein>
    <submittedName>
        <fullName evidence="5">Sulfatase-like hydrolase/transferase</fullName>
    </submittedName>
</protein>
<sequence length="563" mass="65465">MRRPNILLITSDQQHYSMLGCQNAKLKTPNLDSLAAEGMLFDRAYCTNPTCSPSRSSILTGMYPSHHGCWSLGTKLPEDVPTLPGILRQNGYKTALIGKAHFQPTASTPQYPSLETLEKGQDFAFWRQFHDVFYGFDHIELLRNHTAEHWVGHHYAMWMEENGFKEWRKYFFRPTGRMRQKAMGRWKIPEKYHYNTWIAQRACAQLDTYKKDGSPFFLWASFPDPHYPQLVPAPWDKMYSPSDMELDPFSFKEHEKNPPYFREVFKPFPNFKPYRESGYGIHGLYRHLYRPKELKRQLAYAWGMVSFMDKYIGKILDRLKALEMDENTIVIFTTDHGDLFGQHGFRHKCLFHYEDLLRVPLIVRYKGFTPPGVRSDALQSLCDLAPTLLHRCGIEIPPQMQGFDQSAVWSGKEAPARPWAVCENRHEPHTLDLRTYIEPRYKITVHEGHAYGELYDLQSDPKEHRNLWDEADKLPLKAEMLCRFLKAELQKNGEEETGFTDGGYTLRIAADGADANDGLFQTESRENMWQNPACLQIKTRLLLACLNDRLKNEPIPMPRIASS</sequence>
<dbReference type="PANTHER" id="PTHR45953:SF1">
    <property type="entry name" value="IDURONATE 2-SULFATASE"/>
    <property type="match status" value="1"/>
</dbReference>
<organism evidence="5 6">
    <name type="scientific">Candidatus Scybalenecus merdavium</name>
    <dbReference type="NCBI Taxonomy" id="2840939"/>
    <lineage>
        <taxon>Bacteria</taxon>
        <taxon>Bacillati</taxon>
        <taxon>Bacillota</taxon>
        <taxon>Clostridia</taxon>
        <taxon>Eubacteriales</taxon>
        <taxon>Oscillospiraceae</taxon>
        <taxon>Oscillospiraceae incertae sedis</taxon>
        <taxon>Candidatus Scybalenecus</taxon>
    </lineage>
</organism>
<comment type="caution">
    <text evidence="5">The sequence shown here is derived from an EMBL/GenBank/DDBJ whole genome shotgun (WGS) entry which is preliminary data.</text>
</comment>
<keyword evidence="3 5" id="KW-0378">Hydrolase</keyword>
<comment type="similarity">
    <text evidence="1">Belongs to the sulfatase family.</text>
</comment>
<accession>A0A9D1SN31</accession>
<dbReference type="PANTHER" id="PTHR45953">
    <property type="entry name" value="IDURONATE 2-SULFATASE"/>
    <property type="match status" value="1"/>
</dbReference>
<dbReference type="InterPro" id="IPR017850">
    <property type="entry name" value="Alkaline_phosphatase_core_sf"/>
</dbReference>
<evidence type="ECO:0000259" key="4">
    <source>
        <dbReference type="Pfam" id="PF00884"/>
    </source>
</evidence>
<keyword evidence="2" id="KW-0479">Metal-binding</keyword>
<name>A0A9D1SN31_9FIRM</name>
<proteinExistence type="inferred from homology"/>
<dbReference type="GO" id="GO:0008484">
    <property type="term" value="F:sulfuric ester hydrolase activity"/>
    <property type="evidence" value="ECO:0007669"/>
    <property type="project" value="TreeGrafter"/>
</dbReference>
<dbReference type="Proteomes" id="UP000824125">
    <property type="component" value="Unassembled WGS sequence"/>
</dbReference>
<gene>
    <name evidence="5" type="ORF">IAD23_01950</name>
</gene>
<evidence type="ECO:0000256" key="3">
    <source>
        <dbReference type="ARBA" id="ARBA00022801"/>
    </source>
</evidence>